<dbReference type="PROSITE" id="PS51781">
    <property type="entry name" value="SH3B"/>
    <property type="match status" value="1"/>
</dbReference>
<feature type="signal peptide" evidence="2">
    <location>
        <begin position="1"/>
        <end position="24"/>
    </location>
</feature>
<dbReference type="SMART" id="SM00287">
    <property type="entry name" value="SH3b"/>
    <property type="match status" value="1"/>
</dbReference>
<comment type="caution">
    <text evidence="4">The sequence shown here is derived from an EMBL/GenBank/DDBJ whole genome shotgun (WGS) entry which is preliminary data.</text>
</comment>
<sequence>MLKWIPVAAIALAAFLGAPSPASAASGYATGDVNMRTGPSTRYHRILTIPRGAPVEIYGCSGSWCDTAYAGRRGWVSGRYLSTSGYRASSRGGISPGAAAAGIIGLGVAGAIISNDRRYYRHRHYRPRHYHHREWRHRPPRHHWRRGYEHRRISPMDRHRWERQRYGN</sequence>
<dbReference type="RefSeq" id="WP_023430822.1">
    <property type="nucleotide sequence ID" value="NZ_AWXZ01000013.1"/>
</dbReference>
<dbReference type="eggNOG" id="COG4991">
    <property type="taxonomic scope" value="Bacteria"/>
</dbReference>
<evidence type="ECO:0000313" key="4">
    <source>
        <dbReference type="EMBL" id="ESR26889.1"/>
    </source>
</evidence>
<keyword evidence="1" id="KW-0812">Transmembrane</keyword>
<feature type="domain" description="SH3b" evidence="3">
    <location>
        <begin position="21"/>
        <end position="85"/>
    </location>
</feature>
<dbReference type="AlphaFoldDB" id="V4RNS6"/>
<gene>
    <name evidence="4" type="ORF">N177_0673</name>
</gene>
<name>V4RNS6_9HYPH</name>
<dbReference type="EMBL" id="AWXZ01000013">
    <property type="protein sequence ID" value="ESR26889.1"/>
    <property type="molecule type" value="Genomic_DNA"/>
</dbReference>
<dbReference type="OrthoDB" id="8457065at2"/>
<evidence type="ECO:0000313" key="5">
    <source>
        <dbReference type="Proteomes" id="UP000017819"/>
    </source>
</evidence>
<reference evidence="4 5" key="1">
    <citation type="journal article" date="2014" name="Genome Announc.">
        <title>Draft Genome Sequence of Lutibaculum baratangense Strain AMV1T, Isolated from a Mud Volcano in Andamans, India.</title>
        <authorList>
            <person name="Singh A."/>
            <person name="Sreenivas A."/>
            <person name="Sathyanarayana Reddy G."/>
            <person name="Pinnaka A.K."/>
            <person name="Shivaji S."/>
        </authorList>
    </citation>
    <scope>NUCLEOTIDE SEQUENCE [LARGE SCALE GENOMIC DNA]</scope>
    <source>
        <strain evidence="4 5">AMV1</strain>
    </source>
</reference>
<organism evidence="4 5">
    <name type="scientific">Lutibaculum baratangense AMV1</name>
    <dbReference type="NCBI Taxonomy" id="631454"/>
    <lineage>
        <taxon>Bacteria</taxon>
        <taxon>Pseudomonadati</taxon>
        <taxon>Pseudomonadota</taxon>
        <taxon>Alphaproteobacteria</taxon>
        <taxon>Hyphomicrobiales</taxon>
        <taxon>Tepidamorphaceae</taxon>
        <taxon>Lutibaculum</taxon>
    </lineage>
</organism>
<evidence type="ECO:0000256" key="2">
    <source>
        <dbReference type="SAM" id="SignalP"/>
    </source>
</evidence>
<dbReference type="Pfam" id="PF08239">
    <property type="entry name" value="SH3_3"/>
    <property type="match status" value="1"/>
</dbReference>
<dbReference type="Proteomes" id="UP000017819">
    <property type="component" value="Unassembled WGS sequence"/>
</dbReference>
<evidence type="ECO:0000256" key="1">
    <source>
        <dbReference type="SAM" id="Phobius"/>
    </source>
</evidence>
<keyword evidence="1" id="KW-1133">Transmembrane helix</keyword>
<protein>
    <recommendedName>
        <fullName evidence="3">SH3b domain-containing protein</fullName>
    </recommendedName>
</protein>
<evidence type="ECO:0000259" key="3">
    <source>
        <dbReference type="PROSITE" id="PS51781"/>
    </source>
</evidence>
<dbReference type="Gene3D" id="2.30.30.40">
    <property type="entry name" value="SH3 Domains"/>
    <property type="match status" value="1"/>
</dbReference>
<feature type="chain" id="PRO_5004728727" description="SH3b domain-containing protein" evidence="2">
    <location>
        <begin position="25"/>
        <end position="168"/>
    </location>
</feature>
<keyword evidence="5" id="KW-1185">Reference proteome</keyword>
<accession>V4RNS6</accession>
<dbReference type="STRING" id="631454.N177_0673"/>
<feature type="transmembrane region" description="Helical" evidence="1">
    <location>
        <begin position="94"/>
        <end position="113"/>
    </location>
</feature>
<keyword evidence="2" id="KW-0732">Signal</keyword>
<dbReference type="InterPro" id="IPR003646">
    <property type="entry name" value="SH3-like_bac-type"/>
</dbReference>
<keyword evidence="1" id="KW-0472">Membrane</keyword>
<proteinExistence type="predicted"/>